<dbReference type="Proteomes" id="UP001324287">
    <property type="component" value="Chromosome"/>
</dbReference>
<feature type="domain" description="GGDEF" evidence="2">
    <location>
        <begin position="50"/>
        <end position="180"/>
    </location>
</feature>
<dbReference type="CDD" id="cd01948">
    <property type="entry name" value="EAL"/>
    <property type="match status" value="1"/>
</dbReference>
<dbReference type="SMART" id="SM00267">
    <property type="entry name" value="GGDEF"/>
    <property type="match status" value="1"/>
</dbReference>
<dbReference type="Pfam" id="PF00563">
    <property type="entry name" value="EAL"/>
    <property type="match status" value="1"/>
</dbReference>
<gene>
    <name evidence="3" type="ORF">U6N30_22125</name>
</gene>
<dbReference type="PANTHER" id="PTHR44757:SF2">
    <property type="entry name" value="BIOFILM ARCHITECTURE MAINTENANCE PROTEIN MBAA"/>
    <property type="match status" value="1"/>
</dbReference>
<accession>A0ABZ1AYR8</accession>
<proteinExistence type="predicted"/>
<dbReference type="Gene3D" id="3.20.20.450">
    <property type="entry name" value="EAL domain"/>
    <property type="match status" value="1"/>
</dbReference>
<dbReference type="GO" id="GO:0052621">
    <property type="term" value="F:diguanylate cyclase activity"/>
    <property type="evidence" value="ECO:0007669"/>
    <property type="project" value="UniProtKB-EC"/>
</dbReference>
<keyword evidence="3" id="KW-0808">Transferase</keyword>
<dbReference type="EC" id="2.7.7.65" evidence="3"/>
<keyword evidence="3" id="KW-0548">Nucleotidyltransferase</keyword>
<dbReference type="RefSeq" id="WP_324273978.1">
    <property type="nucleotide sequence ID" value="NZ_CP141261.1"/>
</dbReference>
<dbReference type="InterPro" id="IPR001633">
    <property type="entry name" value="EAL_dom"/>
</dbReference>
<name>A0ABZ1AYR8_9ACTN</name>
<dbReference type="PROSITE" id="PS50883">
    <property type="entry name" value="EAL"/>
    <property type="match status" value="1"/>
</dbReference>
<dbReference type="PANTHER" id="PTHR44757">
    <property type="entry name" value="DIGUANYLATE CYCLASE DGCP"/>
    <property type="match status" value="1"/>
</dbReference>
<feature type="domain" description="EAL" evidence="1">
    <location>
        <begin position="189"/>
        <end position="287"/>
    </location>
</feature>
<dbReference type="InterPro" id="IPR029787">
    <property type="entry name" value="Nucleotide_cyclase"/>
</dbReference>
<evidence type="ECO:0000259" key="2">
    <source>
        <dbReference type="PROSITE" id="PS50887"/>
    </source>
</evidence>
<dbReference type="InterPro" id="IPR043128">
    <property type="entry name" value="Rev_trsase/Diguanyl_cyclase"/>
</dbReference>
<dbReference type="Pfam" id="PF00990">
    <property type="entry name" value="GGDEF"/>
    <property type="match status" value="1"/>
</dbReference>
<dbReference type="InterPro" id="IPR052155">
    <property type="entry name" value="Biofilm_reg_signaling"/>
</dbReference>
<reference evidence="3 4" key="1">
    <citation type="submission" date="2023-12" db="EMBL/GenBank/DDBJ databases">
        <title>Blastococcus brunescens sp. nov., an actonobacterium isolated from sandstone collected in sahara desert.</title>
        <authorList>
            <person name="Gtari M."/>
            <person name="Ghodhbane F."/>
        </authorList>
    </citation>
    <scope>NUCLEOTIDE SEQUENCE [LARGE SCALE GENOMIC DNA]</scope>
    <source>
        <strain evidence="3 4">BMG 8361</strain>
    </source>
</reference>
<keyword evidence="4" id="KW-1185">Reference proteome</keyword>
<dbReference type="PROSITE" id="PS50887">
    <property type="entry name" value="GGDEF"/>
    <property type="match status" value="1"/>
</dbReference>
<dbReference type="CDD" id="cd01949">
    <property type="entry name" value="GGDEF"/>
    <property type="match status" value="1"/>
</dbReference>
<evidence type="ECO:0000313" key="4">
    <source>
        <dbReference type="Proteomes" id="UP001324287"/>
    </source>
</evidence>
<dbReference type="SUPFAM" id="SSF55073">
    <property type="entry name" value="Nucleotide cyclase"/>
    <property type="match status" value="1"/>
</dbReference>
<dbReference type="EMBL" id="CP141261">
    <property type="protein sequence ID" value="WRL62626.1"/>
    <property type="molecule type" value="Genomic_DNA"/>
</dbReference>
<protein>
    <submittedName>
        <fullName evidence="3">Diguanylate cyclase</fullName>
        <ecNumber evidence="3">2.7.7.65</ecNumber>
    </submittedName>
</protein>
<dbReference type="SUPFAM" id="SSF141868">
    <property type="entry name" value="EAL domain-like"/>
    <property type="match status" value="1"/>
</dbReference>
<dbReference type="InterPro" id="IPR000160">
    <property type="entry name" value="GGDEF_dom"/>
</dbReference>
<evidence type="ECO:0000259" key="1">
    <source>
        <dbReference type="PROSITE" id="PS50883"/>
    </source>
</evidence>
<dbReference type="Gene3D" id="3.30.70.270">
    <property type="match status" value="1"/>
</dbReference>
<dbReference type="InterPro" id="IPR035919">
    <property type="entry name" value="EAL_sf"/>
</dbReference>
<sequence>MVLYCRDMTERHAREQALQAIAYADPMTGLPNRAAVLRSLQDALTDPADAPGTLLMIELDGLAAVRANAGREAVTASVAEVGRRLRATVRGEDVVARMGGGAFAILAYGTDAEADRLADRCLAVVEQPIVTTAGLVELTSSIGIVPIEQGCGVEAVLERSDLAVHAAHEAGKGYARRYDASLGDAAARRDLLRHDLQGARARGELYLLFQPIVSLRERRVTGVEADLRWRHATLGEIPAAEFVPLAERAGLIGELVRWSLEEAATVASRLPAGRPRCGSARRCRPAT</sequence>
<dbReference type="NCBIfam" id="TIGR00254">
    <property type="entry name" value="GGDEF"/>
    <property type="match status" value="1"/>
</dbReference>
<organism evidence="3 4">
    <name type="scientific">Blastococcus brunescens</name>
    <dbReference type="NCBI Taxonomy" id="1564165"/>
    <lineage>
        <taxon>Bacteria</taxon>
        <taxon>Bacillati</taxon>
        <taxon>Actinomycetota</taxon>
        <taxon>Actinomycetes</taxon>
        <taxon>Geodermatophilales</taxon>
        <taxon>Geodermatophilaceae</taxon>
        <taxon>Blastococcus</taxon>
    </lineage>
</organism>
<evidence type="ECO:0000313" key="3">
    <source>
        <dbReference type="EMBL" id="WRL62626.1"/>
    </source>
</evidence>